<comment type="caution">
    <text evidence="3">The sequence shown here is derived from an EMBL/GenBank/DDBJ whole genome shotgun (WGS) entry which is preliminary data.</text>
</comment>
<dbReference type="Proteomes" id="UP001595699">
    <property type="component" value="Unassembled WGS sequence"/>
</dbReference>
<name>A0ABV7YFG2_9ACTN</name>
<keyword evidence="1" id="KW-0732">Signal</keyword>
<reference evidence="4" key="1">
    <citation type="journal article" date="2019" name="Int. J. Syst. Evol. Microbiol.">
        <title>The Global Catalogue of Microorganisms (GCM) 10K type strain sequencing project: providing services to taxonomists for standard genome sequencing and annotation.</title>
        <authorList>
            <consortium name="The Broad Institute Genomics Platform"/>
            <consortium name="The Broad Institute Genome Sequencing Center for Infectious Disease"/>
            <person name="Wu L."/>
            <person name="Ma J."/>
        </authorList>
    </citation>
    <scope>NUCLEOTIDE SEQUENCE [LARGE SCALE GENOMIC DNA]</scope>
    <source>
        <strain evidence="4">CGMCC 4.7241</strain>
    </source>
</reference>
<keyword evidence="4" id="KW-1185">Reference proteome</keyword>
<dbReference type="CDD" id="cd00146">
    <property type="entry name" value="PKD"/>
    <property type="match status" value="1"/>
</dbReference>
<dbReference type="Gene3D" id="2.60.40.10">
    <property type="entry name" value="Immunoglobulins"/>
    <property type="match status" value="1"/>
</dbReference>
<dbReference type="PROSITE" id="PS50093">
    <property type="entry name" value="PKD"/>
    <property type="match status" value="1"/>
</dbReference>
<evidence type="ECO:0000259" key="2">
    <source>
        <dbReference type="PROSITE" id="PS50093"/>
    </source>
</evidence>
<feature type="domain" description="PKD" evidence="2">
    <location>
        <begin position="245"/>
        <end position="289"/>
    </location>
</feature>
<dbReference type="InterPro" id="IPR038765">
    <property type="entry name" value="Papain-like_cys_pep_sf"/>
</dbReference>
<protein>
    <recommendedName>
        <fullName evidence="2">PKD domain-containing protein</fullName>
    </recommendedName>
</protein>
<evidence type="ECO:0000313" key="4">
    <source>
        <dbReference type="Proteomes" id="UP001595699"/>
    </source>
</evidence>
<proteinExistence type="predicted"/>
<evidence type="ECO:0000313" key="3">
    <source>
        <dbReference type="EMBL" id="MFC3763371.1"/>
    </source>
</evidence>
<gene>
    <name evidence="3" type="ORF">ACFOUW_21210</name>
</gene>
<dbReference type="EMBL" id="JBHRZH010000018">
    <property type="protein sequence ID" value="MFC3763371.1"/>
    <property type="molecule type" value="Genomic_DNA"/>
</dbReference>
<dbReference type="RefSeq" id="WP_205117733.1">
    <property type="nucleotide sequence ID" value="NZ_JAFBCM010000001.1"/>
</dbReference>
<accession>A0ABV7YFG2</accession>
<organism evidence="3 4">
    <name type="scientific">Tenggerimyces flavus</name>
    <dbReference type="NCBI Taxonomy" id="1708749"/>
    <lineage>
        <taxon>Bacteria</taxon>
        <taxon>Bacillati</taxon>
        <taxon>Actinomycetota</taxon>
        <taxon>Actinomycetes</taxon>
        <taxon>Propionibacteriales</taxon>
        <taxon>Nocardioidaceae</taxon>
        <taxon>Tenggerimyces</taxon>
    </lineage>
</organism>
<evidence type="ECO:0000256" key="1">
    <source>
        <dbReference type="SAM" id="SignalP"/>
    </source>
</evidence>
<feature type="signal peptide" evidence="1">
    <location>
        <begin position="1"/>
        <end position="29"/>
    </location>
</feature>
<sequence length="336" mass="37099">MVRTRVARRPYGRVSIASMLVLAALVVSAPPSDATVRMPAGGATYSRTAADQNTPITPEEALFRAEYWVTLGLTYSQTAGHVDLNGTSYRTDCSGFVSMAWHANNPGYTTSTMEEISHRISWSELQPGDAVNSDGHIALAESAYIPGVGVRVMTFGASPPTHSLYSDAYLAGAGYYPLRYNRMRMVTDEMVLDELKQRVQRPEVFIQPPNGQTLVNLDTIFYADDDPYHEIIPIGSVQVEVWAAPNPFEWDFGDNQKRTTTTGGEPYPDQTITHKYERAATFHPKVDVTWGGIRWQIVGDPELHIVNETYTLNGAPVDLTSIETRNVLGGRGSPNR</sequence>
<dbReference type="SUPFAM" id="SSF54001">
    <property type="entry name" value="Cysteine proteinases"/>
    <property type="match status" value="1"/>
</dbReference>
<dbReference type="InterPro" id="IPR013783">
    <property type="entry name" value="Ig-like_fold"/>
</dbReference>
<dbReference type="Gene3D" id="3.90.1720.10">
    <property type="entry name" value="endopeptidase domain like (from Nostoc punctiforme)"/>
    <property type="match status" value="1"/>
</dbReference>
<dbReference type="InterPro" id="IPR000601">
    <property type="entry name" value="PKD_dom"/>
</dbReference>
<feature type="chain" id="PRO_5046909877" description="PKD domain-containing protein" evidence="1">
    <location>
        <begin position="30"/>
        <end position="336"/>
    </location>
</feature>